<dbReference type="InterPro" id="IPR001754">
    <property type="entry name" value="OMPdeCOase_dom"/>
</dbReference>
<dbReference type="GO" id="GO:0006207">
    <property type="term" value="P:'de novo' pyrimidine nucleobase biosynthetic process"/>
    <property type="evidence" value="ECO:0007669"/>
    <property type="project" value="InterPro"/>
</dbReference>
<dbReference type="SUPFAM" id="SSF51366">
    <property type="entry name" value="Ribulose-phoshate binding barrel"/>
    <property type="match status" value="1"/>
</dbReference>
<dbReference type="PANTHER" id="PTHR32119">
    <property type="entry name" value="OROTIDINE 5'-PHOSPHATE DECARBOXYLASE"/>
    <property type="match status" value="1"/>
</dbReference>
<evidence type="ECO:0000313" key="15">
    <source>
        <dbReference type="Proteomes" id="UP000033423"/>
    </source>
</evidence>
<dbReference type="UniPathway" id="UPA00070">
    <property type="reaction ID" value="UER00120"/>
</dbReference>
<dbReference type="InterPro" id="IPR011060">
    <property type="entry name" value="RibuloseP-bd_barrel"/>
</dbReference>
<evidence type="ECO:0000256" key="5">
    <source>
        <dbReference type="ARBA" id="ARBA00022975"/>
    </source>
</evidence>
<dbReference type="InterPro" id="IPR018089">
    <property type="entry name" value="OMPdecase_AS"/>
</dbReference>
<comment type="similarity">
    <text evidence="8 9">Belongs to the OMP decarboxylase family. Type 1 subfamily.</text>
</comment>
<dbReference type="GO" id="GO:0005829">
    <property type="term" value="C:cytosol"/>
    <property type="evidence" value="ECO:0007669"/>
    <property type="project" value="TreeGrafter"/>
</dbReference>
<dbReference type="GO" id="GO:0044205">
    <property type="term" value="P:'de novo' UMP biosynthetic process"/>
    <property type="evidence" value="ECO:0007669"/>
    <property type="project" value="UniProtKB-UniRule"/>
</dbReference>
<protein>
    <recommendedName>
        <fullName evidence="9">Orotidine 5'-phosphate decarboxylase</fullName>
        <ecNumber evidence="9">4.1.1.23</ecNumber>
    </recommendedName>
    <alternativeName>
        <fullName evidence="9">OMP decarboxylase</fullName>
        <shortName evidence="9">OMPDCase</shortName>
        <shortName evidence="9">OMPdecase</shortName>
    </alternativeName>
</protein>
<dbReference type="InterPro" id="IPR014732">
    <property type="entry name" value="OMPdecase"/>
</dbReference>
<dbReference type="NCBIfam" id="TIGR01740">
    <property type="entry name" value="pyrF"/>
    <property type="match status" value="1"/>
</dbReference>
<feature type="binding site" evidence="9">
    <location>
        <begin position="73"/>
        <end position="82"/>
    </location>
    <ligand>
        <name>substrate</name>
    </ligand>
</feature>
<evidence type="ECO:0000256" key="2">
    <source>
        <dbReference type="ARBA" id="ARBA00004861"/>
    </source>
</evidence>
<dbReference type="EC" id="4.1.1.23" evidence="9"/>
<keyword evidence="5 9" id="KW-0665">Pyrimidine biosynthesis</keyword>
<evidence type="ECO:0000259" key="13">
    <source>
        <dbReference type="SMART" id="SM00934"/>
    </source>
</evidence>
<evidence type="ECO:0000256" key="7">
    <source>
        <dbReference type="ARBA" id="ARBA00049157"/>
    </source>
</evidence>
<evidence type="ECO:0000256" key="10">
    <source>
        <dbReference type="PIRSR" id="PIRSR614732-1"/>
    </source>
</evidence>
<feature type="binding site" evidence="9 11">
    <location>
        <position position="137"/>
    </location>
    <ligand>
        <name>substrate</name>
    </ligand>
</feature>
<evidence type="ECO:0000256" key="12">
    <source>
        <dbReference type="RuleBase" id="RU000512"/>
    </source>
</evidence>
<name>A0A0F3H2A7_9BACT</name>
<organism evidence="14 15">
    <name type="scientific">Candidatus Magnetobacterium bavaricum</name>
    <dbReference type="NCBI Taxonomy" id="29290"/>
    <lineage>
        <taxon>Bacteria</taxon>
        <taxon>Pseudomonadati</taxon>
        <taxon>Nitrospirota</taxon>
        <taxon>Thermodesulfovibrionia</taxon>
        <taxon>Thermodesulfovibrionales</taxon>
        <taxon>Candidatus Magnetobacteriaceae</taxon>
        <taxon>Candidatus Magnetobacterium</taxon>
    </lineage>
</organism>
<evidence type="ECO:0000256" key="11">
    <source>
        <dbReference type="PIRSR" id="PIRSR614732-2"/>
    </source>
</evidence>
<evidence type="ECO:0000256" key="6">
    <source>
        <dbReference type="ARBA" id="ARBA00023239"/>
    </source>
</evidence>
<accession>A0A0F3H2A7</accession>
<dbReference type="FunFam" id="3.20.20.70:FF:000015">
    <property type="entry name" value="Orotidine 5'-phosphate decarboxylase"/>
    <property type="match status" value="1"/>
</dbReference>
<dbReference type="PANTHER" id="PTHR32119:SF2">
    <property type="entry name" value="OROTIDINE 5'-PHOSPHATE DECARBOXYLASE"/>
    <property type="match status" value="1"/>
</dbReference>
<dbReference type="PROSITE" id="PS00156">
    <property type="entry name" value="OMPDECASE"/>
    <property type="match status" value="1"/>
</dbReference>
<comment type="caution">
    <text evidence="14">The sequence shown here is derived from an EMBL/GenBank/DDBJ whole genome shotgun (WGS) entry which is preliminary data.</text>
</comment>
<dbReference type="AlphaFoldDB" id="A0A0F3H2A7"/>
<evidence type="ECO:0000256" key="1">
    <source>
        <dbReference type="ARBA" id="ARBA00002356"/>
    </source>
</evidence>
<keyword evidence="15" id="KW-1185">Reference proteome</keyword>
<dbReference type="SMART" id="SM00934">
    <property type="entry name" value="OMPdecase"/>
    <property type="match status" value="1"/>
</dbReference>
<feature type="active site" description="For OMPdecase activity" evidence="10">
    <location>
        <position position="78"/>
    </location>
</feature>
<dbReference type="HAMAP" id="MF_01200_B">
    <property type="entry name" value="OMPdecase_type1_B"/>
    <property type="match status" value="1"/>
</dbReference>
<dbReference type="Proteomes" id="UP000033423">
    <property type="component" value="Unassembled WGS sequence"/>
</dbReference>
<evidence type="ECO:0000256" key="9">
    <source>
        <dbReference type="HAMAP-Rule" id="MF_01200"/>
    </source>
</evidence>
<evidence type="ECO:0000256" key="4">
    <source>
        <dbReference type="ARBA" id="ARBA00022793"/>
    </source>
</evidence>
<feature type="binding site" evidence="9 11">
    <location>
        <position position="24"/>
    </location>
    <ligand>
        <name>substrate</name>
    </ligand>
</feature>
<dbReference type="PATRIC" id="fig|29290.4.peg.958"/>
<sequence>MKKTDPATVRSESNIINSLCLALDVDSLGEAREMVKLLKDYVGLFKVGSQLFTKEGPNAVEVINDLGGRVFLDLKFHDIPNTVAQSARMATQIGAYMFNVHASGGSDMMRAAVDAVDEESDKRNLPRPFILAVTVLTSIDDDILRNELKVGSNIKDHVIHLARLVQKSGVSGVVASPKEILLIREACGGDFLILTPGIRPSWSIGKDDQKRITTPGEAMRLGADYIVVGRPILKANDPAEAAKKILAEMVS</sequence>
<dbReference type="Gene3D" id="3.20.20.70">
    <property type="entry name" value="Aldolase class I"/>
    <property type="match status" value="1"/>
</dbReference>
<dbReference type="CDD" id="cd04725">
    <property type="entry name" value="OMP_decarboxylase_like"/>
    <property type="match status" value="1"/>
</dbReference>
<dbReference type="EMBL" id="LACI01000330">
    <property type="protein sequence ID" value="KJU87073.1"/>
    <property type="molecule type" value="Genomic_DNA"/>
</dbReference>
<feature type="active site" description="For OMPdecase activity" evidence="10">
    <location>
        <position position="75"/>
    </location>
</feature>
<feature type="domain" description="Orotidine 5'-phosphate decarboxylase" evidence="13">
    <location>
        <begin position="18"/>
        <end position="245"/>
    </location>
</feature>
<comment type="function">
    <text evidence="1 9">Catalyzes the decarboxylation of orotidine 5'-monophosphate (OMP) to uridine 5'-monophosphate (UMP).</text>
</comment>
<feature type="binding site" evidence="9 11">
    <location>
        <position position="229"/>
    </location>
    <ligand>
        <name>substrate</name>
    </ligand>
</feature>
<feature type="binding site" evidence="9 11">
    <location>
        <position position="46"/>
    </location>
    <ligand>
        <name>substrate</name>
    </ligand>
</feature>
<gene>
    <name evidence="9" type="primary">pyrF</name>
    <name evidence="14" type="ORF">MBAV_000725</name>
</gene>
<feature type="active site" description="Proton donor" evidence="9">
    <location>
        <position position="75"/>
    </location>
</feature>
<feature type="active site" description="For OMPdecase activity" evidence="10">
    <location>
        <position position="73"/>
    </location>
</feature>
<dbReference type="GO" id="GO:0004590">
    <property type="term" value="F:orotidine-5'-phosphate decarboxylase activity"/>
    <property type="evidence" value="ECO:0007669"/>
    <property type="project" value="UniProtKB-UniRule"/>
</dbReference>
<feature type="binding site" evidence="9 11">
    <location>
        <position position="209"/>
    </location>
    <ligand>
        <name>substrate</name>
    </ligand>
</feature>
<feature type="binding site" evidence="9 11">
    <location>
        <position position="230"/>
    </location>
    <ligand>
        <name>substrate</name>
    </ligand>
</feature>
<keyword evidence="4 9" id="KW-0210">Decarboxylase</keyword>
<dbReference type="Pfam" id="PF00215">
    <property type="entry name" value="OMPdecase"/>
    <property type="match status" value="1"/>
</dbReference>
<dbReference type="InterPro" id="IPR013785">
    <property type="entry name" value="Aldolase_TIM"/>
</dbReference>
<evidence type="ECO:0000313" key="14">
    <source>
        <dbReference type="EMBL" id="KJU87073.1"/>
    </source>
</evidence>
<evidence type="ECO:0000256" key="3">
    <source>
        <dbReference type="ARBA" id="ARBA00011738"/>
    </source>
</evidence>
<proteinExistence type="inferred from homology"/>
<comment type="subunit">
    <text evidence="3 9">Homodimer.</text>
</comment>
<reference evidence="14 15" key="1">
    <citation type="submission" date="2015-02" db="EMBL/GenBank/DDBJ databases">
        <title>Single-cell genomics of uncultivated deep-branching MTB reveals a conserved set of magnetosome genes.</title>
        <authorList>
            <person name="Kolinko S."/>
            <person name="Richter M."/>
            <person name="Glockner F.O."/>
            <person name="Brachmann A."/>
            <person name="Schuler D."/>
        </authorList>
    </citation>
    <scope>NUCLEOTIDE SEQUENCE [LARGE SCALE GENOMIC DNA]</scope>
    <source>
        <strain evidence="14">TM-1</strain>
    </source>
</reference>
<dbReference type="InterPro" id="IPR047596">
    <property type="entry name" value="OMPdecase_bac"/>
</dbReference>
<keyword evidence="6 9" id="KW-0456">Lyase</keyword>
<dbReference type="NCBIfam" id="NF001273">
    <property type="entry name" value="PRK00230.1"/>
    <property type="match status" value="1"/>
</dbReference>
<evidence type="ECO:0000256" key="8">
    <source>
        <dbReference type="ARBA" id="ARBA00061012"/>
    </source>
</evidence>
<comment type="pathway">
    <text evidence="2 9 12">Pyrimidine metabolism; UMP biosynthesis via de novo pathway; UMP from orotate: step 2/2.</text>
</comment>
<comment type="catalytic activity">
    <reaction evidence="7 9 12">
        <text>orotidine 5'-phosphate + H(+) = UMP + CO2</text>
        <dbReference type="Rhea" id="RHEA:11596"/>
        <dbReference type="ChEBI" id="CHEBI:15378"/>
        <dbReference type="ChEBI" id="CHEBI:16526"/>
        <dbReference type="ChEBI" id="CHEBI:57538"/>
        <dbReference type="ChEBI" id="CHEBI:57865"/>
        <dbReference type="EC" id="4.1.1.23"/>
    </reaction>
</comment>
<feature type="binding site" evidence="9 11">
    <location>
        <position position="199"/>
    </location>
    <ligand>
        <name>substrate</name>
    </ligand>
</feature>